<name>A0ABW8KR49_9BIFI</name>
<dbReference type="Gene3D" id="3.90.79.10">
    <property type="entry name" value="Nucleoside Triphosphate Pyrophosphohydrolase"/>
    <property type="match status" value="1"/>
</dbReference>
<dbReference type="SUPFAM" id="SSF55811">
    <property type="entry name" value="Nudix"/>
    <property type="match status" value="1"/>
</dbReference>
<dbReference type="PANTHER" id="PTHR43736:SF4">
    <property type="entry name" value="SLR1690 PROTEIN"/>
    <property type="match status" value="1"/>
</dbReference>
<dbReference type="InterPro" id="IPR015797">
    <property type="entry name" value="NUDIX_hydrolase-like_dom_sf"/>
</dbReference>
<keyword evidence="3" id="KW-0378">Hydrolase</keyword>
<gene>
    <name evidence="3" type="ORF">OCH74_04180</name>
</gene>
<evidence type="ECO:0000256" key="1">
    <source>
        <dbReference type="SAM" id="MobiDB-lite"/>
    </source>
</evidence>
<comment type="caution">
    <text evidence="3">The sequence shown here is derived from an EMBL/GenBank/DDBJ whole genome shotgun (WGS) entry which is preliminary data.</text>
</comment>
<feature type="domain" description="Nudix hydrolase" evidence="2">
    <location>
        <begin position="68"/>
        <end position="207"/>
    </location>
</feature>
<evidence type="ECO:0000313" key="4">
    <source>
        <dbReference type="Proteomes" id="UP001620273"/>
    </source>
</evidence>
<dbReference type="Pfam" id="PF00293">
    <property type="entry name" value="NUDIX"/>
    <property type="match status" value="1"/>
</dbReference>
<dbReference type="Pfam" id="PF21906">
    <property type="entry name" value="WHD_NrtR"/>
    <property type="match status" value="1"/>
</dbReference>
<sequence length="315" mass="33981">MHISANVSERAKEPPNIGVSVVILALGPSNLDGRADNLPTANTASGTAPDIHATASRTDTASFTGAVSATEASNGIGHTASRTSNGDAVPTLRIPLVRRIRQPFLGDWALPGGDLQGGRSLEYAAEKALRSTTSLHPQYLEQLYTFGDPSRSHGGLPMVSIVYWALIGETEAKDFREAQNVRWFPVNQLPPLAFDHKDIIEYALTRVRNKIEYSDIATRLVGSEFTLSQLRNVYEAIYGRKLDAPNFRRRMLSTGMVEPTGEKLTRGAHRPACLYRYVAHAGTSKSAKPAKPAKSGQPGHTGDTGTAHGTTANPR</sequence>
<dbReference type="EMBL" id="JAOQBW010000002">
    <property type="protein sequence ID" value="MFK3576061.1"/>
    <property type="molecule type" value="Genomic_DNA"/>
</dbReference>
<protein>
    <submittedName>
        <fullName evidence="3">NUDIX hydrolase</fullName>
    </submittedName>
</protein>
<dbReference type="SUPFAM" id="SSF46785">
    <property type="entry name" value="Winged helix' DNA-binding domain"/>
    <property type="match status" value="1"/>
</dbReference>
<dbReference type="InterPro" id="IPR054105">
    <property type="entry name" value="WHD_NrtR"/>
</dbReference>
<organism evidence="3 4">
    <name type="scientific">Bifidobacterium thermacidophilum</name>
    <dbReference type="NCBI Taxonomy" id="246618"/>
    <lineage>
        <taxon>Bacteria</taxon>
        <taxon>Bacillati</taxon>
        <taxon>Actinomycetota</taxon>
        <taxon>Actinomycetes</taxon>
        <taxon>Bifidobacteriales</taxon>
        <taxon>Bifidobacteriaceae</taxon>
        <taxon>Bifidobacterium</taxon>
    </lineage>
</organism>
<evidence type="ECO:0000259" key="2">
    <source>
        <dbReference type="PROSITE" id="PS51462"/>
    </source>
</evidence>
<dbReference type="Proteomes" id="UP001620273">
    <property type="component" value="Unassembled WGS sequence"/>
</dbReference>
<accession>A0ABW8KR49</accession>
<dbReference type="PANTHER" id="PTHR43736">
    <property type="entry name" value="ADP-RIBOSE PYROPHOSPHATASE"/>
    <property type="match status" value="1"/>
</dbReference>
<dbReference type="CDD" id="cd18873">
    <property type="entry name" value="NUDIX_NadM_like"/>
    <property type="match status" value="1"/>
</dbReference>
<reference evidence="3 4" key="1">
    <citation type="submission" date="2022-09" db="EMBL/GenBank/DDBJ databases">
        <title>Genome sequencing of four strains from tibetan pig.</title>
        <authorList>
            <person name="Feng J."/>
        </authorList>
    </citation>
    <scope>NUCLEOTIDE SEQUENCE [LARGE SCALE GENOMIC DNA]</scope>
    <source>
        <strain evidence="3 4">11-1-1</strain>
    </source>
</reference>
<dbReference type="GO" id="GO:0016787">
    <property type="term" value="F:hydrolase activity"/>
    <property type="evidence" value="ECO:0007669"/>
    <property type="project" value="UniProtKB-KW"/>
</dbReference>
<dbReference type="InterPro" id="IPR036388">
    <property type="entry name" value="WH-like_DNA-bd_sf"/>
</dbReference>
<dbReference type="InterPro" id="IPR036390">
    <property type="entry name" value="WH_DNA-bd_sf"/>
</dbReference>
<dbReference type="PROSITE" id="PS51462">
    <property type="entry name" value="NUDIX"/>
    <property type="match status" value="1"/>
</dbReference>
<evidence type="ECO:0000313" key="3">
    <source>
        <dbReference type="EMBL" id="MFK3576061.1"/>
    </source>
</evidence>
<proteinExistence type="predicted"/>
<feature type="region of interest" description="Disordered" evidence="1">
    <location>
        <begin position="284"/>
        <end position="315"/>
    </location>
</feature>
<dbReference type="InterPro" id="IPR000086">
    <property type="entry name" value="NUDIX_hydrolase_dom"/>
</dbReference>
<dbReference type="RefSeq" id="WP_404440474.1">
    <property type="nucleotide sequence ID" value="NZ_JAOQBW010000002.1"/>
</dbReference>
<dbReference type="Gene3D" id="1.10.10.10">
    <property type="entry name" value="Winged helix-like DNA-binding domain superfamily/Winged helix DNA-binding domain"/>
    <property type="match status" value="1"/>
</dbReference>
<keyword evidence="4" id="KW-1185">Reference proteome</keyword>